<keyword evidence="2" id="KW-1185">Reference proteome</keyword>
<name>A0ABV3Q877_9BACL</name>
<protein>
    <recommendedName>
        <fullName evidence="3">SHOCT domain-containing protein</fullName>
    </recommendedName>
</protein>
<comment type="caution">
    <text evidence="1">The sequence shown here is derived from an EMBL/GenBank/DDBJ whole genome shotgun (WGS) entry which is preliminary data.</text>
</comment>
<evidence type="ECO:0000313" key="2">
    <source>
        <dbReference type="Proteomes" id="UP001556040"/>
    </source>
</evidence>
<evidence type="ECO:0000313" key="1">
    <source>
        <dbReference type="EMBL" id="MEW9503441.1"/>
    </source>
</evidence>
<accession>A0ABV3Q877</accession>
<proteinExistence type="predicted"/>
<dbReference type="RefSeq" id="WP_367780923.1">
    <property type="nucleotide sequence ID" value="NZ_JBFMIA010000064.1"/>
</dbReference>
<reference evidence="1 2" key="1">
    <citation type="journal article" date="1979" name="Int. J. Syst. Evol. Microbiol.">
        <title>Bacillus globisporus subsp. marinus subsp. nov.</title>
        <authorList>
            <person name="Liu H."/>
        </authorList>
    </citation>
    <scope>NUCLEOTIDE SEQUENCE [LARGE SCALE GENOMIC DNA]</scope>
    <source>
        <strain evidence="1 2">DSM 1297</strain>
    </source>
</reference>
<dbReference type="Proteomes" id="UP001556040">
    <property type="component" value="Unassembled WGS sequence"/>
</dbReference>
<gene>
    <name evidence="1" type="ORF">AB1471_16935</name>
</gene>
<dbReference type="EMBL" id="JBFMIA010000064">
    <property type="protein sequence ID" value="MEW9503441.1"/>
    <property type="molecule type" value="Genomic_DNA"/>
</dbReference>
<sequence>MNESYAVAKTLTTLGVELNDYVTSGEIDLAQVLKILKETGKISEEEYNQVWEILKTS</sequence>
<organism evidence="1 2">
    <name type="scientific">Jeotgalibacillus marinus</name>
    <dbReference type="NCBI Taxonomy" id="86667"/>
    <lineage>
        <taxon>Bacteria</taxon>
        <taxon>Bacillati</taxon>
        <taxon>Bacillota</taxon>
        <taxon>Bacilli</taxon>
        <taxon>Bacillales</taxon>
        <taxon>Caryophanaceae</taxon>
        <taxon>Jeotgalibacillus</taxon>
    </lineage>
</organism>
<evidence type="ECO:0008006" key="3">
    <source>
        <dbReference type="Google" id="ProtNLM"/>
    </source>
</evidence>